<dbReference type="AlphaFoldDB" id="A0AB34KBP4"/>
<dbReference type="PRINTS" id="PR00385">
    <property type="entry name" value="P450"/>
</dbReference>
<feature type="transmembrane region" description="Helical" evidence="10">
    <location>
        <begin position="6"/>
        <end position="24"/>
    </location>
</feature>
<dbReference type="GeneID" id="96010162"/>
<dbReference type="CDD" id="cd11061">
    <property type="entry name" value="CYP67-like"/>
    <property type="match status" value="1"/>
</dbReference>
<comment type="caution">
    <text evidence="11">The sequence shown here is derived from an EMBL/GenBank/DDBJ whole genome shotgun (WGS) entry which is preliminary data.</text>
</comment>
<dbReference type="Proteomes" id="UP000803884">
    <property type="component" value="Unassembled WGS sequence"/>
</dbReference>
<keyword evidence="10" id="KW-1133">Transmembrane helix</keyword>
<dbReference type="GO" id="GO:0004497">
    <property type="term" value="F:monooxygenase activity"/>
    <property type="evidence" value="ECO:0007669"/>
    <property type="project" value="UniProtKB-KW"/>
</dbReference>
<organism evidence="11 12">
    <name type="scientific">Cladosporium halotolerans</name>
    <dbReference type="NCBI Taxonomy" id="1052096"/>
    <lineage>
        <taxon>Eukaryota</taxon>
        <taxon>Fungi</taxon>
        <taxon>Dikarya</taxon>
        <taxon>Ascomycota</taxon>
        <taxon>Pezizomycotina</taxon>
        <taxon>Dothideomycetes</taxon>
        <taxon>Dothideomycetidae</taxon>
        <taxon>Cladosporiales</taxon>
        <taxon>Cladosporiaceae</taxon>
        <taxon>Cladosporium</taxon>
    </lineage>
</organism>
<dbReference type="Pfam" id="PF00067">
    <property type="entry name" value="p450"/>
    <property type="match status" value="1"/>
</dbReference>
<dbReference type="SUPFAM" id="SSF48264">
    <property type="entry name" value="Cytochrome P450"/>
    <property type="match status" value="1"/>
</dbReference>
<comment type="similarity">
    <text evidence="2 9">Belongs to the cytochrome P450 family.</text>
</comment>
<evidence type="ECO:0000256" key="2">
    <source>
        <dbReference type="ARBA" id="ARBA00010617"/>
    </source>
</evidence>
<keyword evidence="10" id="KW-0472">Membrane</keyword>
<dbReference type="InterPro" id="IPR002401">
    <property type="entry name" value="Cyt_P450_E_grp-I"/>
</dbReference>
<comment type="cofactor">
    <cofactor evidence="1 8">
        <name>heme</name>
        <dbReference type="ChEBI" id="CHEBI:30413"/>
    </cofactor>
</comment>
<keyword evidence="12" id="KW-1185">Reference proteome</keyword>
<evidence type="ECO:0000256" key="9">
    <source>
        <dbReference type="RuleBase" id="RU000461"/>
    </source>
</evidence>
<feature type="binding site" description="axial binding residue" evidence="8">
    <location>
        <position position="468"/>
    </location>
    <ligand>
        <name>heme</name>
        <dbReference type="ChEBI" id="CHEBI:30413"/>
    </ligand>
    <ligandPart>
        <name>Fe</name>
        <dbReference type="ChEBI" id="CHEBI:18248"/>
    </ligandPart>
</feature>
<dbReference type="Gene3D" id="1.10.630.10">
    <property type="entry name" value="Cytochrome P450"/>
    <property type="match status" value="1"/>
</dbReference>
<keyword evidence="7 9" id="KW-0503">Monooxygenase</keyword>
<evidence type="ECO:0000256" key="3">
    <source>
        <dbReference type="ARBA" id="ARBA00022617"/>
    </source>
</evidence>
<dbReference type="PRINTS" id="PR00463">
    <property type="entry name" value="EP450I"/>
</dbReference>
<keyword evidence="5 9" id="KW-0560">Oxidoreductase</keyword>
<keyword evidence="10" id="KW-0812">Transmembrane</keyword>
<evidence type="ECO:0000256" key="10">
    <source>
        <dbReference type="SAM" id="Phobius"/>
    </source>
</evidence>
<dbReference type="PANTHER" id="PTHR24305">
    <property type="entry name" value="CYTOCHROME P450"/>
    <property type="match status" value="1"/>
</dbReference>
<accession>A0AB34KBP4</accession>
<proteinExistence type="inferred from homology"/>
<keyword evidence="4 8" id="KW-0479">Metal-binding</keyword>
<dbReference type="EMBL" id="JAAQHG020000048">
    <property type="protein sequence ID" value="KAL1582533.1"/>
    <property type="molecule type" value="Genomic_DNA"/>
</dbReference>
<dbReference type="PROSITE" id="PS00086">
    <property type="entry name" value="CYTOCHROME_P450"/>
    <property type="match status" value="1"/>
</dbReference>
<evidence type="ECO:0000256" key="7">
    <source>
        <dbReference type="ARBA" id="ARBA00023033"/>
    </source>
</evidence>
<name>A0AB34KBP4_9PEZI</name>
<dbReference type="InterPro" id="IPR001128">
    <property type="entry name" value="Cyt_P450"/>
</dbReference>
<dbReference type="RefSeq" id="XP_069225640.1">
    <property type="nucleotide sequence ID" value="XM_069377324.1"/>
</dbReference>
<protein>
    <submittedName>
        <fullName evidence="11">Uncharacterized protein</fullName>
    </submittedName>
</protein>
<evidence type="ECO:0000313" key="11">
    <source>
        <dbReference type="EMBL" id="KAL1582533.1"/>
    </source>
</evidence>
<dbReference type="PANTHER" id="PTHR24305:SF29">
    <property type="entry name" value="BENZOATE-PARA-HYDROXYLASE"/>
    <property type="match status" value="1"/>
</dbReference>
<evidence type="ECO:0000256" key="4">
    <source>
        <dbReference type="ARBA" id="ARBA00022723"/>
    </source>
</evidence>
<dbReference type="GO" id="GO:0020037">
    <property type="term" value="F:heme binding"/>
    <property type="evidence" value="ECO:0007669"/>
    <property type="project" value="InterPro"/>
</dbReference>
<dbReference type="GO" id="GO:0016705">
    <property type="term" value="F:oxidoreductase activity, acting on paired donors, with incorporation or reduction of molecular oxygen"/>
    <property type="evidence" value="ECO:0007669"/>
    <property type="project" value="InterPro"/>
</dbReference>
<dbReference type="InterPro" id="IPR017972">
    <property type="entry name" value="Cyt_P450_CS"/>
</dbReference>
<keyword evidence="6 8" id="KW-0408">Iron</keyword>
<evidence type="ECO:0000256" key="8">
    <source>
        <dbReference type="PIRSR" id="PIRSR602401-1"/>
    </source>
</evidence>
<evidence type="ECO:0000256" key="1">
    <source>
        <dbReference type="ARBA" id="ARBA00001971"/>
    </source>
</evidence>
<sequence length="519" mass="57752">MALLSGWSFAAICFVVVSIHYYLLPYVKTYKHLQDIPGPFLAKFSNIWLAIGARRGKKFAWVHRAHEKYGPIVRVGYNHVSIAEPEGLHTVYAHGNGFLKDRYYEAFVSGVPGVFNVRDRTEHSRKRKIIAHAFSPGAVHAFEDHMSENLRRWVGQLDRIAEHLGPSHSHAKLDMMPWCTYIAFDVIGDLAFGAPFGMVAKGRDECESQLHPDDPVTLTKGAETLNRRGEVSSTLGLLPALRPFAKYLPDPFFSKGLQSVRNLHGIAKVAVNKRLSAAEGSSKSSSRRRDILQMLVDARDSSGAPMPRDELISEALTELIAGSDTVSNTACAIFYWILAGERAAPGTIIAPLLAELDAAIPADAAIAKFEQVKNLPLLRRYIDEAMRLHSTSALGLPRIVTAPKGVAYGETVFPPGTVLSVPSYTIHHSAEVWGTDVEEFKPDRWLKGNLTARQNICFNPFSYGPRACVGQNVARMELSLIVATALRRYDFELYQEVLESREGFSKKPEECWVGIRRRR</sequence>
<reference evidence="11 12" key="1">
    <citation type="journal article" date="2020" name="Microbiol. Resour. Announc.">
        <title>Draft Genome Sequence of a Cladosporium Species Isolated from the Mesophotic Ascidian Didemnum maculosum.</title>
        <authorList>
            <person name="Gioti A."/>
            <person name="Siaperas R."/>
            <person name="Nikolaivits E."/>
            <person name="Le Goff G."/>
            <person name="Ouazzani J."/>
            <person name="Kotoulas G."/>
            <person name="Topakas E."/>
        </authorList>
    </citation>
    <scope>NUCLEOTIDE SEQUENCE [LARGE SCALE GENOMIC DNA]</scope>
    <source>
        <strain evidence="11 12">TM138-S3</strain>
    </source>
</reference>
<gene>
    <name evidence="11" type="ORF">WHR41_08720</name>
</gene>
<dbReference type="InterPro" id="IPR050121">
    <property type="entry name" value="Cytochrome_P450_monoxygenase"/>
</dbReference>
<evidence type="ECO:0000313" key="12">
    <source>
        <dbReference type="Proteomes" id="UP000803884"/>
    </source>
</evidence>
<evidence type="ECO:0000256" key="6">
    <source>
        <dbReference type="ARBA" id="ARBA00023004"/>
    </source>
</evidence>
<dbReference type="GO" id="GO:0005506">
    <property type="term" value="F:iron ion binding"/>
    <property type="evidence" value="ECO:0007669"/>
    <property type="project" value="InterPro"/>
</dbReference>
<dbReference type="InterPro" id="IPR036396">
    <property type="entry name" value="Cyt_P450_sf"/>
</dbReference>
<keyword evidence="3 8" id="KW-0349">Heme</keyword>
<evidence type="ECO:0000256" key="5">
    <source>
        <dbReference type="ARBA" id="ARBA00023002"/>
    </source>
</evidence>